<sequence length="155" mass="17202">MITREQYLYFVDRALDGMIAIVTDLGDELANRKPDLPGANSPYALLNHCLGVVAYWGGELVAGRDVPRDRVAEFAAAGPVQPLIERALQVKMQFHRDVMASAPREPLRHQPAADFQGPQRELDQGGALLHVYEELAQHHGHLEITRDCVLAGTQR</sequence>
<keyword evidence="2" id="KW-1185">Reference proteome</keyword>
<protein>
    <recommendedName>
        <fullName evidence="3">DUF664 domain-containing protein</fullName>
    </recommendedName>
</protein>
<dbReference type="SUPFAM" id="SSF109854">
    <property type="entry name" value="DinB/YfiT-like putative metalloenzymes"/>
    <property type="match status" value="1"/>
</dbReference>
<dbReference type="InterPro" id="IPR034660">
    <property type="entry name" value="DinB/YfiT-like"/>
</dbReference>
<evidence type="ECO:0000313" key="2">
    <source>
        <dbReference type="Proteomes" id="UP000192674"/>
    </source>
</evidence>
<dbReference type="OrthoDB" id="4807647at2"/>
<name>A0A1Y5Y820_KIBAR</name>
<accession>A0A1Y5Y820</accession>
<reference evidence="1 2" key="1">
    <citation type="submission" date="2017-04" db="EMBL/GenBank/DDBJ databases">
        <authorList>
            <person name="Afonso C.L."/>
            <person name="Miller P.J."/>
            <person name="Scott M.A."/>
            <person name="Spackman E."/>
            <person name="Goraichik I."/>
            <person name="Dimitrov K.M."/>
            <person name="Suarez D.L."/>
            <person name="Swayne D.E."/>
        </authorList>
    </citation>
    <scope>NUCLEOTIDE SEQUENCE [LARGE SCALE GENOMIC DNA]</scope>
    <source>
        <strain evidence="1 2">DSM 43828</strain>
    </source>
</reference>
<dbReference type="AlphaFoldDB" id="A0A1Y5Y820"/>
<gene>
    <name evidence="1" type="ORF">SAMN05661093_09070</name>
</gene>
<dbReference type="Gene3D" id="1.20.120.450">
    <property type="entry name" value="dinb family like domain"/>
    <property type="match status" value="1"/>
</dbReference>
<dbReference type="EMBL" id="FWXV01000011">
    <property type="protein sequence ID" value="SMD25373.1"/>
    <property type="molecule type" value="Genomic_DNA"/>
</dbReference>
<dbReference type="Proteomes" id="UP000192674">
    <property type="component" value="Unassembled WGS sequence"/>
</dbReference>
<organism evidence="1 2">
    <name type="scientific">Kibdelosporangium aridum</name>
    <dbReference type="NCBI Taxonomy" id="2030"/>
    <lineage>
        <taxon>Bacteria</taxon>
        <taxon>Bacillati</taxon>
        <taxon>Actinomycetota</taxon>
        <taxon>Actinomycetes</taxon>
        <taxon>Pseudonocardiales</taxon>
        <taxon>Pseudonocardiaceae</taxon>
        <taxon>Kibdelosporangium</taxon>
    </lineage>
</organism>
<evidence type="ECO:0008006" key="3">
    <source>
        <dbReference type="Google" id="ProtNLM"/>
    </source>
</evidence>
<proteinExistence type="predicted"/>
<dbReference type="Pfam" id="PF04978">
    <property type="entry name" value="MST"/>
    <property type="match status" value="1"/>
</dbReference>
<dbReference type="RefSeq" id="WP_084433379.1">
    <property type="nucleotide sequence ID" value="NZ_FWXV01000011.1"/>
</dbReference>
<evidence type="ECO:0000313" key="1">
    <source>
        <dbReference type="EMBL" id="SMD25373.1"/>
    </source>
</evidence>
<dbReference type="InterPro" id="IPR007061">
    <property type="entry name" value="MST-like"/>
</dbReference>